<accession>A0A4Q2UMZ5</accession>
<gene>
    <name evidence="2" type="ORF">EQG79_17080</name>
</gene>
<keyword evidence="3" id="KW-1185">Reference proteome</keyword>
<comment type="caution">
    <text evidence="2">The sequence shown here is derived from an EMBL/GenBank/DDBJ whole genome shotgun (WGS) entry which is preliminary data.</text>
</comment>
<proteinExistence type="predicted"/>
<dbReference type="Proteomes" id="UP000290407">
    <property type="component" value="Unassembled WGS sequence"/>
</dbReference>
<keyword evidence="1" id="KW-0732">Signal</keyword>
<sequence>MRTVCLLVLLSSSLTVAQPARTAVDSVIVTGRVRNLSAQLYRESPTVLVSRNNILQASRELVRPAPLNVDGTFRVSLPLIYPQEELYFTYGRISTAFLAAPGTLSIELNADSLFTADVPFRFGGVNAQVNQQFARFKAFEASFSGKPNPAKLSEQVSGKQDEAVYRQVATAFQAPFRAFSTKEKPFPLLTRWVGWSNRYNAASFLYDKAGYEEATLAKSLNDSLRPPDDQLLTAARATAMNRFGTYATSLSTGRTTNGLPVDALASLLLRYGRNLTQTERTRLQSYQTTNSAKASDLRFFQDLVKRSSDTIQRLATYETMIRRSKSQFDSASVSYLTAYWLAYSLPTLTLDFAKLLYAYARPQITDPQLGQSLDELYALEVKDSVRIRAAVQAFRKAGDKLDGTELSPGVFVTKNDLPAGGALFDRIVGTNRGKVVYVLMTTATEEAGQQAALDAQRLRARYRSRDLALVYVPVPGTDPSLWIEFSTKHNLAGDHLLLTGEQLPELMERLRPDDSLSATVINRVGKIVKRNAPLPGAYEEVGKVIDKQL</sequence>
<feature type="signal peptide" evidence="1">
    <location>
        <begin position="1"/>
        <end position="17"/>
    </location>
</feature>
<evidence type="ECO:0000313" key="3">
    <source>
        <dbReference type="Proteomes" id="UP000290407"/>
    </source>
</evidence>
<evidence type="ECO:0008006" key="4">
    <source>
        <dbReference type="Google" id="ProtNLM"/>
    </source>
</evidence>
<organism evidence="2 3">
    <name type="scientific">Spirosoma sordidisoli</name>
    <dbReference type="NCBI Taxonomy" id="2502893"/>
    <lineage>
        <taxon>Bacteria</taxon>
        <taxon>Pseudomonadati</taxon>
        <taxon>Bacteroidota</taxon>
        <taxon>Cytophagia</taxon>
        <taxon>Cytophagales</taxon>
        <taxon>Cytophagaceae</taxon>
        <taxon>Spirosoma</taxon>
    </lineage>
</organism>
<evidence type="ECO:0000313" key="2">
    <source>
        <dbReference type="EMBL" id="RYC69111.1"/>
    </source>
</evidence>
<evidence type="ECO:0000256" key="1">
    <source>
        <dbReference type="SAM" id="SignalP"/>
    </source>
</evidence>
<name>A0A4Q2UMZ5_9BACT</name>
<feature type="chain" id="PRO_5020298666" description="Thioredoxin domain-containing protein" evidence="1">
    <location>
        <begin position="18"/>
        <end position="549"/>
    </location>
</feature>
<dbReference type="EMBL" id="SBLB01000004">
    <property type="protein sequence ID" value="RYC69111.1"/>
    <property type="molecule type" value="Genomic_DNA"/>
</dbReference>
<reference evidence="2 3" key="1">
    <citation type="submission" date="2019-01" db="EMBL/GenBank/DDBJ databases">
        <title>Spirosoma flava sp. nov., a propanil-degrading bacterium isolated from herbicide-contaminated soil.</title>
        <authorList>
            <person name="Zhang L."/>
            <person name="Jiang J.-D."/>
        </authorList>
    </citation>
    <scope>NUCLEOTIDE SEQUENCE [LARGE SCALE GENOMIC DNA]</scope>
    <source>
        <strain evidence="2 3">TY50</strain>
    </source>
</reference>
<protein>
    <recommendedName>
        <fullName evidence="4">Thioredoxin domain-containing protein</fullName>
    </recommendedName>
</protein>
<dbReference type="RefSeq" id="WP_129602782.1">
    <property type="nucleotide sequence ID" value="NZ_SBLB01000004.1"/>
</dbReference>
<dbReference type="AlphaFoldDB" id="A0A4Q2UMZ5"/>